<dbReference type="GO" id="GO:1990538">
    <property type="term" value="F:xylan O-acetyltransferase activity"/>
    <property type="evidence" value="ECO:0007669"/>
    <property type="project" value="UniProtKB-ARBA"/>
</dbReference>
<gene>
    <name evidence="12" type="ORF">CB5_LOCUS30423</name>
</gene>
<evidence type="ECO:0000256" key="5">
    <source>
        <dbReference type="ARBA" id="ARBA00022968"/>
    </source>
</evidence>
<keyword evidence="8" id="KW-0472">Membrane</keyword>
<keyword evidence="6" id="KW-1133">Transmembrane helix</keyword>
<name>A0A6V7QVF0_ANACO</name>
<evidence type="ECO:0000259" key="11">
    <source>
        <dbReference type="Pfam" id="PF14416"/>
    </source>
</evidence>
<evidence type="ECO:0000256" key="7">
    <source>
        <dbReference type="ARBA" id="ARBA00023034"/>
    </source>
</evidence>
<dbReference type="Pfam" id="PF14416">
    <property type="entry name" value="PMR5N"/>
    <property type="match status" value="1"/>
</dbReference>
<feature type="domain" description="Trichome birefringence-like C-terminal" evidence="10">
    <location>
        <begin position="57"/>
        <end position="139"/>
    </location>
</feature>
<comment type="similarity">
    <text evidence="2">Belongs to the PC-esterase family. TBL subfamily.</text>
</comment>
<feature type="region of interest" description="Disordered" evidence="9">
    <location>
        <begin position="144"/>
        <end position="163"/>
    </location>
</feature>
<keyword evidence="5" id="KW-0735">Signal-anchor</keyword>
<dbReference type="GO" id="GO:0000139">
    <property type="term" value="C:Golgi membrane"/>
    <property type="evidence" value="ECO:0007669"/>
    <property type="project" value="UniProtKB-SubCell"/>
</dbReference>
<dbReference type="InterPro" id="IPR026057">
    <property type="entry name" value="TBL_C"/>
</dbReference>
<dbReference type="PANTHER" id="PTHR32285:SF62">
    <property type="entry name" value="PROTEIN TRICHOME BIREFRINGENCE-LIKE 33"/>
    <property type="match status" value="1"/>
</dbReference>
<dbReference type="InterPro" id="IPR029962">
    <property type="entry name" value="TBL"/>
</dbReference>
<feature type="domain" description="Trichome birefringence-like N-terminal" evidence="11">
    <location>
        <begin position="3"/>
        <end position="56"/>
    </location>
</feature>
<feature type="compositionally biased region" description="Polar residues" evidence="9">
    <location>
        <begin position="144"/>
        <end position="158"/>
    </location>
</feature>
<sequence length="191" mass="21713">MEYCNIFEGVWVYDEAARPLYGEEDCPYIYDQLKCQAYGRPDRGYQHWRWQPRGCSLPSFDASAVLEMLRGKRMTFVGDSVNHGQFSSMVCLLHRIIPWHAKSFQSNGSLSVFKAKDYNASIEFYWAPFLVESNSDNAVARTGSESGSFFHGPSTSTRDTGRGPHHCLQHLPMVDERGLLKDSVSLSIIFL</sequence>
<protein>
    <submittedName>
        <fullName evidence="12">Uncharacterized protein</fullName>
    </submittedName>
</protein>
<keyword evidence="7" id="KW-0333">Golgi apparatus</keyword>
<evidence type="ECO:0000256" key="2">
    <source>
        <dbReference type="ARBA" id="ARBA00007727"/>
    </source>
</evidence>
<dbReference type="AlphaFoldDB" id="A0A6V7QVF0"/>
<dbReference type="EMBL" id="CAJEUB010000040">
    <property type="protein sequence ID" value="CAD1847212.1"/>
    <property type="molecule type" value="Genomic_DNA"/>
</dbReference>
<keyword evidence="4" id="KW-0812">Transmembrane</keyword>
<evidence type="ECO:0000256" key="9">
    <source>
        <dbReference type="SAM" id="MobiDB-lite"/>
    </source>
</evidence>
<organism evidence="12">
    <name type="scientific">Ananas comosus var. bracteatus</name>
    <name type="common">red pineapple</name>
    <dbReference type="NCBI Taxonomy" id="296719"/>
    <lineage>
        <taxon>Eukaryota</taxon>
        <taxon>Viridiplantae</taxon>
        <taxon>Streptophyta</taxon>
        <taxon>Embryophyta</taxon>
        <taxon>Tracheophyta</taxon>
        <taxon>Spermatophyta</taxon>
        <taxon>Magnoliopsida</taxon>
        <taxon>Liliopsida</taxon>
        <taxon>Poales</taxon>
        <taxon>Bromeliaceae</taxon>
        <taxon>Bromelioideae</taxon>
        <taxon>Ananas</taxon>
    </lineage>
</organism>
<evidence type="ECO:0000313" key="12">
    <source>
        <dbReference type="EMBL" id="CAD1847212.1"/>
    </source>
</evidence>
<dbReference type="InterPro" id="IPR025846">
    <property type="entry name" value="TBL_N"/>
</dbReference>
<evidence type="ECO:0000256" key="3">
    <source>
        <dbReference type="ARBA" id="ARBA00022679"/>
    </source>
</evidence>
<proteinExistence type="inferred from homology"/>
<accession>A0A6V7QVF0</accession>
<evidence type="ECO:0000256" key="4">
    <source>
        <dbReference type="ARBA" id="ARBA00022692"/>
    </source>
</evidence>
<dbReference type="Pfam" id="PF13839">
    <property type="entry name" value="PC-Esterase"/>
    <property type="match status" value="1"/>
</dbReference>
<dbReference type="PANTHER" id="PTHR32285">
    <property type="entry name" value="PROTEIN TRICHOME BIREFRINGENCE-LIKE 9-RELATED"/>
    <property type="match status" value="1"/>
</dbReference>
<evidence type="ECO:0000256" key="6">
    <source>
        <dbReference type="ARBA" id="ARBA00022989"/>
    </source>
</evidence>
<evidence type="ECO:0000256" key="8">
    <source>
        <dbReference type="ARBA" id="ARBA00023136"/>
    </source>
</evidence>
<evidence type="ECO:0000259" key="10">
    <source>
        <dbReference type="Pfam" id="PF13839"/>
    </source>
</evidence>
<comment type="subcellular location">
    <subcellularLocation>
        <location evidence="1">Golgi apparatus membrane</location>
        <topology evidence="1">Single-pass type II membrane protein</topology>
    </subcellularLocation>
</comment>
<reference evidence="12" key="1">
    <citation type="submission" date="2020-07" db="EMBL/GenBank/DDBJ databases">
        <authorList>
            <person name="Lin J."/>
        </authorList>
    </citation>
    <scope>NUCLEOTIDE SEQUENCE</scope>
</reference>
<keyword evidence="3" id="KW-0808">Transferase</keyword>
<evidence type="ECO:0000256" key="1">
    <source>
        <dbReference type="ARBA" id="ARBA00004323"/>
    </source>
</evidence>